<dbReference type="EMBL" id="JBGBPQ010000001">
    <property type="protein sequence ID" value="KAL1529230.1"/>
    <property type="molecule type" value="Genomic_DNA"/>
</dbReference>
<evidence type="ECO:0000313" key="2">
    <source>
        <dbReference type="EMBL" id="KAL1529230.1"/>
    </source>
</evidence>
<proteinExistence type="predicted"/>
<evidence type="ECO:0000313" key="3">
    <source>
        <dbReference type="Proteomes" id="UP001515480"/>
    </source>
</evidence>
<reference evidence="2 3" key="1">
    <citation type="journal article" date="2024" name="Science">
        <title>Giant polyketide synthase enzymes in the biosynthesis of giant marine polyether toxins.</title>
        <authorList>
            <person name="Fallon T.R."/>
            <person name="Shende V.V."/>
            <person name="Wierzbicki I.H."/>
            <person name="Pendleton A.L."/>
            <person name="Watervoot N.F."/>
            <person name="Auber R.P."/>
            <person name="Gonzalez D.J."/>
            <person name="Wisecaver J.H."/>
            <person name="Moore B.S."/>
        </authorList>
    </citation>
    <scope>NUCLEOTIDE SEQUENCE [LARGE SCALE GENOMIC DNA]</scope>
    <source>
        <strain evidence="2 3">12B1</strain>
    </source>
</reference>
<organism evidence="2 3">
    <name type="scientific">Prymnesium parvum</name>
    <name type="common">Toxic golden alga</name>
    <dbReference type="NCBI Taxonomy" id="97485"/>
    <lineage>
        <taxon>Eukaryota</taxon>
        <taxon>Haptista</taxon>
        <taxon>Haptophyta</taxon>
        <taxon>Prymnesiophyceae</taxon>
        <taxon>Prymnesiales</taxon>
        <taxon>Prymnesiaceae</taxon>
        <taxon>Prymnesium</taxon>
    </lineage>
</organism>
<dbReference type="Proteomes" id="UP001515480">
    <property type="component" value="Unassembled WGS sequence"/>
</dbReference>
<gene>
    <name evidence="2" type="ORF">AB1Y20_000185</name>
</gene>
<feature type="transmembrane region" description="Helical" evidence="1">
    <location>
        <begin position="47"/>
        <end position="66"/>
    </location>
</feature>
<keyword evidence="3" id="KW-1185">Reference proteome</keyword>
<keyword evidence="1" id="KW-0472">Membrane</keyword>
<keyword evidence="1" id="KW-1133">Transmembrane helix</keyword>
<protein>
    <submittedName>
        <fullName evidence="2">Uncharacterized protein</fullName>
    </submittedName>
</protein>
<comment type="caution">
    <text evidence="2">The sequence shown here is derived from an EMBL/GenBank/DDBJ whole genome shotgun (WGS) entry which is preliminary data.</text>
</comment>
<dbReference type="AlphaFoldDB" id="A0AB34K4R0"/>
<name>A0AB34K4R0_PRYPA</name>
<sequence length="195" mass="19807">MVRGRHRIAAVTAVVPLTSSALATCSAYGRGAVATVLGALPGPAPLISPSLSTCAVLFVVAVASAFRAAGRTAVAPARVAPLGEAVLRRLGVVALPTLSERQVQSLRAECFQASAVDPATGDVACSGLVIGDSGAAVHAIPDTRYVVPGSRRPNHTTVCTANGLTTLPWAYDVKTLAILSPASVLDTWSIATLRS</sequence>
<accession>A0AB34K4R0</accession>
<evidence type="ECO:0000256" key="1">
    <source>
        <dbReference type="SAM" id="Phobius"/>
    </source>
</evidence>
<keyword evidence="1" id="KW-0812">Transmembrane</keyword>